<evidence type="ECO:0000256" key="3">
    <source>
        <dbReference type="ARBA" id="ARBA00022989"/>
    </source>
</evidence>
<proteinExistence type="predicted"/>
<organism evidence="11 12">
    <name type="scientific">Silurus asotus</name>
    <name type="common">Amur catfish</name>
    <name type="synonym">Parasilurus asotus</name>
    <dbReference type="NCBI Taxonomy" id="30991"/>
    <lineage>
        <taxon>Eukaryota</taxon>
        <taxon>Metazoa</taxon>
        <taxon>Chordata</taxon>
        <taxon>Craniata</taxon>
        <taxon>Vertebrata</taxon>
        <taxon>Euteleostomi</taxon>
        <taxon>Actinopterygii</taxon>
        <taxon>Neopterygii</taxon>
        <taxon>Teleostei</taxon>
        <taxon>Ostariophysi</taxon>
        <taxon>Siluriformes</taxon>
        <taxon>Siluridae</taxon>
        <taxon>Silurus</taxon>
    </lineage>
</organism>
<gene>
    <name evidence="11" type="ORF">C0J50_23055</name>
</gene>
<dbReference type="GO" id="GO:0004930">
    <property type="term" value="F:G protein-coupled receptor activity"/>
    <property type="evidence" value="ECO:0007669"/>
    <property type="project" value="UniProtKB-KW"/>
</dbReference>
<evidence type="ECO:0000256" key="2">
    <source>
        <dbReference type="ARBA" id="ARBA00022692"/>
    </source>
</evidence>
<sequence length="257" mass="29587">PFIVYDCLKGIHFGFIFSYCIMTFCVLVGTPANSWCLWFYFCSKWKVKQTHVLLLNVIIIELLFCLAFAAELLNILIIRNYTCLRVIYFFLSMFWSGRPLVQTCICTEQYLAVRHPIIFLRYKGIKYRIAAVVAVWFILTGYAVYNQISQTFPDPFINSVFIITLLVISFCCVSVLFALKHPGPGDTHTGRDVGNRQKRNAFNTIFSALLLILFSYFPQVVLSIFTSSNKDNVLLRCNIIPFMTSFYVFGVMVTPLI</sequence>
<evidence type="ECO:0000256" key="1">
    <source>
        <dbReference type="ARBA" id="ARBA00004141"/>
    </source>
</evidence>
<protein>
    <submittedName>
        <fullName evidence="11">Hydroxycarboxylic acid receptor 2-like</fullName>
    </submittedName>
</protein>
<keyword evidence="5 9" id="KW-0472">Membrane</keyword>
<keyword evidence="7" id="KW-0325">Glycoprotein</keyword>
<dbReference type="PANTHER" id="PTHR24232">
    <property type="entry name" value="G-PROTEIN COUPLED RECEPTOR"/>
    <property type="match status" value="1"/>
</dbReference>
<evidence type="ECO:0000256" key="6">
    <source>
        <dbReference type="ARBA" id="ARBA00023170"/>
    </source>
</evidence>
<dbReference type="EMBL" id="MU551704">
    <property type="protein sequence ID" value="KAI5617503.1"/>
    <property type="molecule type" value="Genomic_DNA"/>
</dbReference>
<evidence type="ECO:0000256" key="5">
    <source>
        <dbReference type="ARBA" id="ARBA00023136"/>
    </source>
</evidence>
<dbReference type="PANTHER" id="PTHR24232:SF107">
    <property type="entry name" value="HYDROXYCARBOXYLIC ACID RECEPTOR 2-LIKE"/>
    <property type="match status" value="1"/>
</dbReference>
<dbReference type="Proteomes" id="UP001205998">
    <property type="component" value="Unassembled WGS sequence"/>
</dbReference>
<feature type="transmembrane region" description="Helical" evidence="9">
    <location>
        <begin position="157"/>
        <end position="179"/>
    </location>
</feature>
<dbReference type="GO" id="GO:0035025">
    <property type="term" value="P:positive regulation of Rho protein signal transduction"/>
    <property type="evidence" value="ECO:0007669"/>
    <property type="project" value="TreeGrafter"/>
</dbReference>
<evidence type="ECO:0000256" key="9">
    <source>
        <dbReference type="SAM" id="Phobius"/>
    </source>
</evidence>
<dbReference type="Gene3D" id="1.20.1070.10">
    <property type="entry name" value="Rhodopsin 7-helix transmembrane proteins"/>
    <property type="match status" value="1"/>
</dbReference>
<evidence type="ECO:0000259" key="10">
    <source>
        <dbReference type="PROSITE" id="PS50262"/>
    </source>
</evidence>
<keyword evidence="2 9" id="KW-0812">Transmembrane</keyword>
<keyword evidence="4" id="KW-0297">G-protein coupled receptor</keyword>
<dbReference type="GO" id="GO:0005886">
    <property type="term" value="C:plasma membrane"/>
    <property type="evidence" value="ECO:0007669"/>
    <property type="project" value="TreeGrafter"/>
</dbReference>
<keyword evidence="8" id="KW-0807">Transducer</keyword>
<dbReference type="InterPro" id="IPR017452">
    <property type="entry name" value="GPCR_Rhodpsn_7TM"/>
</dbReference>
<dbReference type="PROSITE" id="PS50262">
    <property type="entry name" value="G_PROTEIN_RECEP_F1_2"/>
    <property type="match status" value="1"/>
</dbReference>
<evidence type="ECO:0000256" key="4">
    <source>
        <dbReference type="ARBA" id="ARBA00023040"/>
    </source>
</evidence>
<name>A0AAD5FIW6_SILAS</name>
<feature type="domain" description="G-protein coupled receptors family 1 profile" evidence="10">
    <location>
        <begin position="32"/>
        <end position="257"/>
    </location>
</feature>
<feature type="transmembrane region" description="Helical" evidence="9">
    <location>
        <begin position="233"/>
        <end position="253"/>
    </location>
</feature>
<keyword evidence="12" id="KW-1185">Reference proteome</keyword>
<evidence type="ECO:0000313" key="12">
    <source>
        <dbReference type="Proteomes" id="UP001205998"/>
    </source>
</evidence>
<feature type="transmembrane region" description="Helical" evidence="9">
    <location>
        <begin position="16"/>
        <end position="40"/>
    </location>
</feature>
<dbReference type="SUPFAM" id="SSF81321">
    <property type="entry name" value="Family A G protein-coupled receptor-like"/>
    <property type="match status" value="1"/>
</dbReference>
<comment type="caution">
    <text evidence="11">The sequence shown here is derived from an EMBL/GenBank/DDBJ whole genome shotgun (WGS) entry which is preliminary data.</text>
</comment>
<dbReference type="AlphaFoldDB" id="A0AAD5FIW6"/>
<feature type="non-terminal residue" evidence="11">
    <location>
        <position position="1"/>
    </location>
</feature>
<evidence type="ECO:0000256" key="8">
    <source>
        <dbReference type="ARBA" id="ARBA00023224"/>
    </source>
</evidence>
<comment type="subcellular location">
    <subcellularLocation>
        <location evidence="1">Membrane</location>
        <topology evidence="1">Multi-pass membrane protein</topology>
    </subcellularLocation>
</comment>
<evidence type="ECO:0000256" key="7">
    <source>
        <dbReference type="ARBA" id="ARBA00023180"/>
    </source>
</evidence>
<feature type="transmembrane region" description="Helical" evidence="9">
    <location>
        <begin position="127"/>
        <end position="145"/>
    </location>
</feature>
<reference evidence="11" key="1">
    <citation type="submission" date="2018-07" db="EMBL/GenBank/DDBJ databases">
        <title>Comparative genomics of catfishes provides insights into carnivory and benthic adaptation.</title>
        <authorList>
            <person name="Zhang Y."/>
            <person name="Wang D."/>
            <person name="Peng Z."/>
            <person name="Zheng S."/>
            <person name="Shao F."/>
            <person name="Tao W."/>
        </authorList>
    </citation>
    <scope>NUCLEOTIDE SEQUENCE</scope>
    <source>
        <strain evidence="11">Chongqing</strain>
    </source>
</reference>
<feature type="transmembrane region" description="Helical" evidence="9">
    <location>
        <begin position="200"/>
        <end position="221"/>
    </location>
</feature>
<dbReference type="GO" id="GO:0007200">
    <property type="term" value="P:phospholipase C-activating G protein-coupled receptor signaling pathway"/>
    <property type="evidence" value="ECO:0007669"/>
    <property type="project" value="TreeGrafter"/>
</dbReference>
<keyword evidence="3 9" id="KW-1133">Transmembrane helix</keyword>
<evidence type="ECO:0000313" key="11">
    <source>
        <dbReference type="EMBL" id="KAI5617503.1"/>
    </source>
</evidence>
<feature type="non-terminal residue" evidence="11">
    <location>
        <position position="257"/>
    </location>
</feature>
<accession>A0AAD5FIW6</accession>
<keyword evidence="6 11" id="KW-0675">Receptor</keyword>
<feature type="transmembrane region" description="Helical" evidence="9">
    <location>
        <begin position="52"/>
        <end position="70"/>
    </location>
</feature>